<keyword evidence="3" id="KW-1185">Reference proteome</keyword>
<proteinExistence type="predicted"/>
<protein>
    <submittedName>
        <fullName evidence="2">Glycosyltransferase</fullName>
    </submittedName>
</protein>
<evidence type="ECO:0000313" key="3">
    <source>
        <dbReference type="Proteomes" id="UP000813068"/>
    </source>
</evidence>
<dbReference type="Pfam" id="PF13524">
    <property type="entry name" value="Glyco_trans_1_2"/>
    <property type="match status" value="1"/>
</dbReference>
<evidence type="ECO:0000313" key="2">
    <source>
        <dbReference type="EMBL" id="MBV2133581.1"/>
    </source>
</evidence>
<gene>
    <name evidence="2" type="ORF">KRX52_12340</name>
</gene>
<organism evidence="2 3">
    <name type="scientific">Geopseudomonas aromaticivorans</name>
    <dbReference type="NCBI Taxonomy" id="2849492"/>
    <lineage>
        <taxon>Bacteria</taxon>
        <taxon>Pseudomonadati</taxon>
        <taxon>Pseudomonadota</taxon>
        <taxon>Gammaproteobacteria</taxon>
        <taxon>Pseudomonadales</taxon>
        <taxon>Pseudomonadaceae</taxon>
        <taxon>Geopseudomonas</taxon>
    </lineage>
</organism>
<reference evidence="2 3" key="1">
    <citation type="submission" date="2021-06" db="EMBL/GenBank/DDBJ databases">
        <title>Differences between aerobic and microaerobic xylene degrading microbial communities.</title>
        <authorList>
            <person name="Banerjee S."/>
            <person name="Tancsics A."/>
        </authorList>
    </citation>
    <scope>NUCLEOTIDE SEQUENCE [LARGE SCALE GENOMIC DNA]</scope>
    <source>
        <strain evidence="2 3">MAP12</strain>
    </source>
</reference>
<dbReference type="RefSeq" id="WP_217682027.1">
    <property type="nucleotide sequence ID" value="NZ_JAHRGL010000030.1"/>
</dbReference>
<evidence type="ECO:0000259" key="1">
    <source>
        <dbReference type="Pfam" id="PF13524"/>
    </source>
</evidence>
<dbReference type="Proteomes" id="UP000813068">
    <property type="component" value="Unassembled WGS sequence"/>
</dbReference>
<name>A0ABS6MXP3_9GAMM</name>
<accession>A0ABS6MXP3</accession>
<feature type="domain" description="Spore protein YkvP/CgeB glycosyl transferase-like" evidence="1">
    <location>
        <begin position="163"/>
        <end position="285"/>
    </location>
</feature>
<comment type="caution">
    <text evidence="2">The sequence shown here is derived from an EMBL/GenBank/DDBJ whole genome shotgun (WGS) entry which is preliminary data.</text>
</comment>
<dbReference type="EMBL" id="JAHRGL010000030">
    <property type="protein sequence ID" value="MBV2133581.1"/>
    <property type="molecule type" value="Genomic_DNA"/>
</dbReference>
<dbReference type="InterPro" id="IPR055259">
    <property type="entry name" value="YkvP/CgeB_Glyco_trans-like"/>
</dbReference>
<sequence length="321" mass="36558">MRVLILTSKPREPDNHLLWEGLQQLADVDLHYVTKEEQRHLGAVLKRFDLESYDRVVLDLLFRHVSRHARLLSAIAGLVLYEEDACQEFIRSSRWFGKFSAFYRKVPQARVIFTGYRVSERFRALGVDACFLPKGYDSSKLYDTQRSRDIELGFIGRLASDAYEERRTFLENATAKFGVQTLRTSPGDEYREMLNRIRVFVSADIGLGEYMAKNFEAMACGCLLVAHRQGGGEEEALGLVDGENVLLYDDFAGFSAILSRLREDPSLGPRVSAAGKAHVSRFMDYWAQASHFYGLIAADCRPVVSKDWKAAVFCALFLRRK</sequence>